<gene>
    <name evidence="5" type="ORF">QQX98_003072</name>
</gene>
<dbReference type="InterPro" id="IPR024738">
    <property type="entry name" value="Hfi1/Tada1"/>
</dbReference>
<keyword evidence="3" id="KW-0804">Transcription</keyword>
<keyword evidence="4" id="KW-0539">Nucleus</keyword>
<proteinExistence type="predicted"/>
<evidence type="ECO:0000256" key="2">
    <source>
        <dbReference type="ARBA" id="ARBA00023015"/>
    </source>
</evidence>
<dbReference type="Pfam" id="PF12767">
    <property type="entry name" value="SAGA-Tad1"/>
    <property type="match status" value="1"/>
</dbReference>
<organism evidence="5 6">
    <name type="scientific">Neonectria punicea</name>
    <dbReference type="NCBI Taxonomy" id="979145"/>
    <lineage>
        <taxon>Eukaryota</taxon>
        <taxon>Fungi</taxon>
        <taxon>Dikarya</taxon>
        <taxon>Ascomycota</taxon>
        <taxon>Pezizomycotina</taxon>
        <taxon>Sordariomycetes</taxon>
        <taxon>Hypocreomycetidae</taxon>
        <taxon>Hypocreales</taxon>
        <taxon>Nectriaceae</taxon>
        <taxon>Neonectria</taxon>
    </lineage>
</organism>
<sequence length="450" mass="49289">MPDIDPAALLSRSSVSLSTPILSTKTLAGSTPGAPKVAKSSQIIPARIDLEPLYAVLKAAIGPEQWVVYKDTTTEFLIGRLNQTEYSEIIDPILAGPGDKEHLHNNLIAAIYGNVTREMPDQGLAPWVSANDKPAASAGGKPVSGDAAERRLKGDIMQLPARDRRRVKDLAHNDWDPLESVSNMFTETHRKPSMVADATPSTTTGINNMNFDLEIRKRFAQPLAIESGEFPDIGMIGSRMLPFCYEAGLVGGHTTEAPQFLSVGVETFIKEILTQVFSRTRSNGPGDSGSAGFGIGTTWIQTNKYQQQLKYEEEAALRGEITRDKSGFLPVEFKAASERGPLGISDLRLSLEMADSGMAQFPVLMTQVLYGYREGELENWDDYTWVHDYEPKNRVEEIHAVGINGVKGHDLVNGHVDAMDIDNEMWWEGADSEDMDMLDGVLDSCFTVGA</sequence>
<reference evidence="5 6" key="1">
    <citation type="journal article" date="2025" name="Microbiol. Resour. Announc.">
        <title>Draft genome sequences for Neonectria magnoliae and Neonectria punicea, canker pathogens of Liriodendron tulipifera and Acer saccharum in West Virginia.</title>
        <authorList>
            <person name="Petronek H.M."/>
            <person name="Kasson M.T."/>
            <person name="Metheny A.M."/>
            <person name="Stauder C.M."/>
            <person name="Lovett B."/>
            <person name="Lynch S.C."/>
            <person name="Garnas J.R."/>
            <person name="Kasson L.R."/>
            <person name="Stajich J.E."/>
        </authorList>
    </citation>
    <scope>NUCLEOTIDE SEQUENCE [LARGE SCALE GENOMIC DNA]</scope>
    <source>
        <strain evidence="5 6">NRRL 64653</strain>
    </source>
</reference>
<protein>
    <recommendedName>
        <fullName evidence="7">Transcriptional coactivator HFI1/ADA1</fullName>
    </recommendedName>
</protein>
<evidence type="ECO:0000256" key="4">
    <source>
        <dbReference type="ARBA" id="ARBA00023242"/>
    </source>
</evidence>
<evidence type="ECO:0000313" key="6">
    <source>
        <dbReference type="Proteomes" id="UP001498476"/>
    </source>
</evidence>
<evidence type="ECO:0000313" key="5">
    <source>
        <dbReference type="EMBL" id="KAK7419885.1"/>
    </source>
</evidence>
<comment type="caution">
    <text evidence="5">The sequence shown here is derived from an EMBL/GenBank/DDBJ whole genome shotgun (WGS) entry which is preliminary data.</text>
</comment>
<dbReference type="Proteomes" id="UP001498476">
    <property type="component" value="Unassembled WGS sequence"/>
</dbReference>
<evidence type="ECO:0000256" key="3">
    <source>
        <dbReference type="ARBA" id="ARBA00023163"/>
    </source>
</evidence>
<keyword evidence="6" id="KW-1185">Reference proteome</keyword>
<evidence type="ECO:0008006" key="7">
    <source>
        <dbReference type="Google" id="ProtNLM"/>
    </source>
</evidence>
<accession>A0ABR1HG36</accession>
<keyword evidence="2" id="KW-0805">Transcription regulation</keyword>
<dbReference type="EMBL" id="JAZAVJ010000034">
    <property type="protein sequence ID" value="KAK7419885.1"/>
    <property type="molecule type" value="Genomic_DNA"/>
</dbReference>
<name>A0ABR1HG36_9HYPO</name>
<evidence type="ECO:0000256" key="1">
    <source>
        <dbReference type="ARBA" id="ARBA00004123"/>
    </source>
</evidence>
<comment type="subcellular location">
    <subcellularLocation>
        <location evidence="1">Nucleus</location>
    </subcellularLocation>
</comment>
<dbReference type="PANTHER" id="PTHR21277">
    <property type="entry name" value="TRANSCRIPTIONAL ADAPTER 1"/>
    <property type="match status" value="1"/>
</dbReference>
<dbReference type="PANTHER" id="PTHR21277:SF5">
    <property type="entry name" value="TRANSCRIPTIONAL ADAPTER 1"/>
    <property type="match status" value="1"/>
</dbReference>